<gene>
    <name evidence="1" type="ORF">H2198_006888</name>
</gene>
<evidence type="ECO:0000313" key="1">
    <source>
        <dbReference type="EMBL" id="KAJ9654033.1"/>
    </source>
</evidence>
<dbReference type="Proteomes" id="UP001172386">
    <property type="component" value="Unassembled WGS sequence"/>
</dbReference>
<sequence length="192" mass="21765">MAPSVNGRFRSVGRRRNAGCFVSSECDKLNESYNAISDTFRERIVLLEILQRKHTPLDPALTPQSEIVTRNPTWQVFLNQISWLCDYDKGGDSTSSIAVEGTLNGLKYWLAANFDKNKKGVEHLRKVLGMLSGLSALPPDEHKPICDKVLKDSIDFSERKFSNYERLLRTAIHFAEESINWEEESLGIIAPH</sequence>
<reference evidence="1" key="1">
    <citation type="submission" date="2022-10" db="EMBL/GenBank/DDBJ databases">
        <title>Culturing micro-colonial fungi from biological soil crusts in the Mojave desert and describing Neophaeococcomyces mojavensis, and introducing the new genera and species Taxawa tesnikishii.</title>
        <authorList>
            <person name="Kurbessoian T."/>
            <person name="Stajich J.E."/>
        </authorList>
    </citation>
    <scope>NUCLEOTIDE SEQUENCE</scope>
    <source>
        <strain evidence="1">JES_112</strain>
    </source>
</reference>
<evidence type="ECO:0000313" key="2">
    <source>
        <dbReference type="Proteomes" id="UP001172386"/>
    </source>
</evidence>
<name>A0ACC3A233_9EURO</name>
<protein>
    <submittedName>
        <fullName evidence="1">Uncharacterized protein</fullName>
    </submittedName>
</protein>
<accession>A0ACC3A233</accession>
<dbReference type="EMBL" id="JAPDRQ010000134">
    <property type="protein sequence ID" value="KAJ9654033.1"/>
    <property type="molecule type" value="Genomic_DNA"/>
</dbReference>
<organism evidence="1 2">
    <name type="scientific">Neophaeococcomyces mojaviensis</name>
    <dbReference type="NCBI Taxonomy" id="3383035"/>
    <lineage>
        <taxon>Eukaryota</taxon>
        <taxon>Fungi</taxon>
        <taxon>Dikarya</taxon>
        <taxon>Ascomycota</taxon>
        <taxon>Pezizomycotina</taxon>
        <taxon>Eurotiomycetes</taxon>
        <taxon>Chaetothyriomycetidae</taxon>
        <taxon>Chaetothyriales</taxon>
        <taxon>Chaetothyriales incertae sedis</taxon>
        <taxon>Neophaeococcomyces</taxon>
    </lineage>
</organism>
<comment type="caution">
    <text evidence="1">The sequence shown here is derived from an EMBL/GenBank/DDBJ whole genome shotgun (WGS) entry which is preliminary data.</text>
</comment>
<proteinExistence type="predicted"/>
<keyword evidence="2" id="KW-1185">Reference proteome</keyword>